<feature type="non-terminal residue" evidence="2">
    <location>
        <position position="1"/>
    </location>
</feature>
<dbReference type="PANTHER" id="PTHR33608">
    <property type="entry name" value="BLL2464 PROTEIN"/>
    <property type="match status" value="1"/>
</dbReference>
<organism evidence="2 3">
    <name type="scientific">Cupriavidus basilensis</name>
    <dbReference type="NCBI Taxonomy" id="68895"/>
    <lineage>
        <taxon>Bacteria</taxon>
        <taxon>Pseudomonadati</taxon>
        <taxon>Pseudomonadota</taxon>
        <taxon>Betaproteobacteria</taxon>
        <taxon>Burkholderiales</taxon>
        <taxon>Burkholderiaceae</taxon>
        <taxon>Cupriavidus</taxon>
    </lineage>
</organism>
<feature type="domain" description="DUF58" evidence="1">
    <location>
        <begin position="1"/>
        <end position="175"/>
    </location>
</feature>
<dbReference type="PANTHER" id="PTHR33608:SF6">
    <property type="entry name" value="BLL2464 PROTEIN"/>
    <property type="match status" value="1"/>
</dbReference>
<name>A0ABT6B160_9BURK</name>
<proteinExistence type="predicted"/>
<keyword evidence="3" id="KW-1185">Reference proteome</keyword>
<dbReference type="RefSeq" id="WP_276268536.1">
    <property type="nucleotide sequence ID" value="NZ_JARJLM010000611.1"/>
</dbReference>
<dbReference type="InterPro" id="IPR002881">
    <property type="entry name" value="DUF58"/>
</dbReference>
<gene>
    <name evidence="2" type="ORF">P3W85_37665</name>
</gene>
<evidence type="ECO:0000313" key="3">
    <source>
        <dbReference type="Proteomes" id="UP001216674"/>
    </source>
</evidence>
<protein>
    <submittedName>
        <fullName evidence="2">MxaS protein</fullName>
    </submittedName>
</protein>
<evidence type="ECO:0000259" key="1">
    <source>
        <dbReference type="Pfam" id="PF01882"/>
    </source>
</evidence>
<reference evidence="2 3" key="1">
    <citation type="submission" date="2023-03" db="EMBL/GenBank/DDBJ databases">
        <title>Draft assemblies of triclosan tolerant bacteria isolated from returned activated sludge.</title>
        <authorList>
            <person name="Van Hamelsveld S."/>
        </authorList>
    </citation>
    <scope>NUCLEOTIDE SEQUENCE [LARGE SCALE GENOMIC DNA]</scope>
    <source>
        <strain evidence="2 3">GW210010_S58</strain>
    </source>
</reference>
<accession>A0ABT6B160</accession>
<dbReference type="Proteomes" id="UP001216674">
    <property type="component" value="Unassembled WGS sequence"/>
</dbReference>
<evidence type="ECO:0000313" key="2">
    <source>
        <dbReference type="EMBL" id="MDF3838622.1"/>
    </source>
</evidence>
<dbReference type="EMBL" id="JARJLM010000611">
    <property type="protein sequence ID" value="MDF3838622.1"/>
    <property type="molecule type" value="Genomic_DNA"/>
</dbReference>
<dbReference type="Pfam" id="PF01882">
    <property type="entry name" value="DUF58"/>
    <property type="match status" value="1"/>
</dbReference>
<sequence>VSASMRFGARADKLQVAADFLEGLGHSAFRAGDPVGMLAFDAVERADLFVPARHSRGAGYAMSAMLRASASAGAAARAGGAEGLAQAAQRLADRRGLVFVVSDFHWALEALDGILDLLAQAYVVPMIVWDPAETEPPPGNTLLAVRDAETGRQRTLWLRKTVRAQWRDAVARRRARLDALFLARGLRPFYLHGAFEAEALSRYFLEAVA</sequence>
<comment type="caution">
    <text evidence="2">The sequence shown here is derived from an EMBL/GenBank/DDBJ whole genome shotgun (WGS) entry which is preliminary data.</text>
</comment>